<dbReference type="AlphaFoldDB" id="A0ABD3N0I6"/>
<dbReference type="Gene3D" id="1.10.245.10">
    <property type="entry name" value="SWIB/MDM2 domain"/>
    <property type="match status" value="1"/>
</dbReference>
<dbReference type="SUPFAM" id="SSF47592">
    <property type="entry name" value="SWIB/MDM2 domain"/>
    <property type="match status" value="1"/>
</dbReference>
<protein>
    <recommendedName>
        <fullName evidence="2">DM2 domain-containing protein</fullName>
    </recommendedName>
</protein>
<dbReference type="InterPro" id="IPR003121">
    <property type="entry name" value="SWIB_MDM2_domain"/>
</dbReference>
<keyword evidence="4" id="KW-1185">Reference proteome</keyword>
<feature type="domain" description="DM2" evidence="2">
    <location>
        <begin position="475"/>
        <end position="527"/>
    </location>
</feature>
<proteinExistence type="predicted"/>
<sequence>MASSSRLSQLYNRHRAMLHRLDDLESRMASRVSAHRRRAANLLEETPTFRKTHMRIFISHRVEGGEDDDDAEDDEKVEKETSIKADDNDTNNKGETSTTSAAAPPRPGGKDFSALLHSSAHKPLEQQETSTTTTTDPPKALQQLSPPRKGVRKWTLVIEGGLLIPQHDHESAKSTSDRLEKGLPILGWKNDISNTVDDGVENDRGNIKSSTPTNTKADIPIRDQWRGGISERENEKDVEQLHFTHLFDKLEVEFKEIKPFTVEPTDNIAITRSTLPETTTTSSSAAAGTLDSSTTDKVKTLTWERKNTKNSTSDSHAFFVVHNEESEYKPMGGKVFKRIFTTESVAAKIKLYRRQVEGGGNTGNETGNFVPSPKLCNIFFPTFIGKRSVADVKSKEKSGGGGGGGSSSKSKKRKRPGDGELSRTASSANLQNEALSNTTTALNQDDEIAGASSTTPGLDGALFIDDSKDAHIPNTVTMDEALYAIFYYIKTRGLQDVTDLSIINNNEALTDLFGCTRMLFSSVRGLLLEKELLVKVEPGTQPIIFNYEMTLDGAEPLAKKRRAKVASAAPKSEDLELTTRRRIANPDYEDPQPPAASDQLDVVPHQTMLSCDVDIDIPSLFPVQTRDILRRTKYREFEYSSNRNKAIRSIVSTKVDEETSKLVVADAVSGKGYSSYHKQALLAMAKGSHEGGEAQRAAFIDLRTASLMEKLEEKTSLAHGCWDIVNACQGL</sequence>
<name>A0ABD3N0I6_9STRA</name>
<dbReference type="Proteomes" id="UP001530293">
    <property type="component" value="Unassembled WGS sequence"/>
</dbReference>
<evidence type="ECO:0000256" key="1">
    <source>
        <dbReference type="SAM" id="MobiDB-lite"/>
    </source>
</evidence>
<dbReference type="InterPro" id="IPR036885">
    <property type="entry name" value="SWIB_MDM2_dom_sf"/>
</dbReference>
<dbReference type="CDD" id="cd10568">
    <property type="entry name" value="SWIB_like"/>
    <property type="match status" value="1"/>
</dbReference>
<feature type="region of interest" description="Disordered" evidence="1">
    <location>
        <begin position="60"/>
        <end position="149"/>
    </location>
</feature>
<feature type="compositionally biased region" description="Polar residues" evidence="1">
    <location>
        <begin position="207"/>
        <end position="216"/>
    </location>
</feature>
<comment type="caution">
    <text evidence="3">The sequence shown here is derived from an EMBL/GenBank/DDBJ whole genome shotgun (WGS) entry which is preliminary data.</text>
</comment>
<feature type="compositionally biased region" description="Acidic residues" evidence="1">
    <location>
        <begin position="65"/>
        <end position="75"/>
    </location>
</feature>
<accession>A0ABD3N0I6</accession>
<dbReference type="EMBL" id="JALLBG020000053">
    <property type="protein sequence ID" value="KAL3769636.1"/>
    <property type="molecule type" value="Genomic_DNA"/>
</dbReference>
<dbReference type="Pfam" id="PF02201">
    <property type="entry name" value="SWIB"/>
    <property type="match status" value="1"/>
</dbReference>
<reference evidence="3 4" key="1">
    <citation type="submission" date="2024-10" db="EMBL/GenBank/DDBJ databases">
        <title>Updated reference genomes for cyclostephanoid diatoms.</title>
        <authorList>
            <person name="Roberts W.R."/>
            <person name="Alverson A.J."/>
        </authorList>
    </citation>
    <scope>NUCLEOTIDE SEQUENCE [LARGE SCALE GENOMIC DNA]</scope>
    <source>
        <strain evidence="3 4">AJA232-27</strain>
    </source>
</reference>
<feature type="compositionally biased region" description="Basic and acidic residues" evidence="1">
    <location>
        <begin position="76"/>
        <end position="92"/>
    </location>
</feature>
<evidence type="ECO:0000313" key="4">
    <source>
        <dbReference type="Proteomes" id="UP001530293"/>
    </source>
</evidence>
<evidence type="ECO:0000259" key="2">
    <source>
        <dbReference type="Pfam" id="PF02201"/>
    </source>
</evidence>
<feature type="region of interest" description="Disordered" evidence="1">
    <location>
        <begin position="197"/>
        <end position="218"/>
    </location>
</feature>
<feature type="region of interest" description="Disordered" evidence="1">
    <location>
        <begin position="568"/>
        <end position="597"/>
    </location>
</feature>
<feature type="region of interest" description="Disordered" evidence="1">
    <location>
        <begin position="391"/>
        <end position="430"/>
    </location>
</feature>
<organism evidence="3 4">
    <name type="scientific">Discostella pseudostelligera</name>
    <dbReference type="NCBI Taxonomy" id="259834"/>
    <lineage>
        <taxon>Eukaryota</taxon>
        <taxon>Sar</taxon>
        <taxon>Stramenopiles</taxon>
        <taxon>Ochrophyta</taxon>
        <taxon>Bacillariophyta</taxon>
        <taxon>Coscinodiscophyceae</taxon>
        <taxon>Thalassiosirophycidae</taxon>
        <taxon>Stephanodiscales</taxon>
        <taxon>Stephanodiscaceae</taxon>
        <taxon>Discostella</taxon>
    </lineage>
</organism>
<gene>
    <name evidence="3" type="ORF">ACHAWU_010240</name>
</gene>
<evidence type="ECO:0000313" key="3">
    <source>
        <dbReference type="EMBL" id="KAL3769636.1"/>
    </source>
</evidence>